<organism evidence="11 12">
    <name type="scientific">Testicularia cyperi</name>
    <dbReference type="NCBI Taxonomy" id="1882483"/>
    <lineage>
        <taxon>Eukaryota</taxon>
        <taxon>Fungi</taxon>
        <taxon>Dikarya</taxon>
        <taxon>Basidiomycota</taxon>
        <taxon>Ustilaginomycotina</taxon>
        <taxon>Ustilaginomycetes</taxon>
        <taxon>Ustilaginales</taxon>
        <taxon>Anthracoideaceae</taxon>
        <taxon>Testicularia</taxon>
    </lineage>
</organism>
<proteinExistence type="inferred from homology"/>
<evidence type="ECO:0000259" key="9">
    <source>
        <dbReference type="PROSITE" id="PS51192"/>
    </source>
</evidence>
<reference evidence="11 12" key="1">
    <citation type="journal article" date="2018" name="Mol. Biol. Evol.">
        <title>Broad Genomic Sampling Reveals a Smut Pathogenic Ancestry of the Fungal Clade Ustilaginomycotina.</title>
        <authorList>
            <person name="Kijpornyongpan T."/>
            <person name="Mondo S.J."/>
            <person name="Barry K."/>
            <person name="Sandor L."/>
            <person name="Lee J."/>
            <person name="Lipzen A."/>
            <person name="Pangilinan J."/>
            <person name="LaButti K."/>
            <person name="Hainaut M."/>
            <person name="Henrissat B."/>
            <person name="Grigoriev I.V."/>
            <person name="Spatafora J.W."/>
            <person name="Aime M.C."/>
        </authorList>
    </citation>
    <scope>NUCLEOTIDE SEQUENCE [LARGE SCALE GENOMIC DNA]</scope>
    <source>
        <strain evidence="11 12">MCA 3645</strain>
    </source>
</reference>
<comment type="catalytic activity">
    <reaction evidence="7">
        <text>ATP + H2O = ADP + phosphate + H(+)</text>
        <dbReference type="Rhea" id="RHEA:13065"/>
        <dbReference type="ChEBI" id="CHEBI:15377"/>
        <dbReference type="ChEBI" id="CHEBI:15378"/>
        <dbReference type="ChEBI" id="CHEBI:30616"/>
        <dbReference type="ChEBI" id="CHEBI:43474"/>
        <dbReference type="ChEBI" id="CHEBI:456216"/>
        <dbReference type="EC" id="3.6.4.13"/>
    </reaction>
</comment>
<dbReference type="SUPFAM" id="SSF52540">
    <property type="entry name" value="P-loop containing nucleoside triphosphate hydrolases"/>
    <property type="match status" value="1"/>
</dbReference>
<dbReference type="Gene3D" id="3.40.50.300">
    <property type="entry name" value="P-loop containing nucleotide triphosphate hydrolases"/>
    <property type="match status" value="2"/>
</dbReference>
<dbReference type="Pfam" id="PF04408">
    <property type="entry name" value="WHD_HA2"/>
    <property type="match status" value="1"/>
</dbReference>
<dbReference type="GO" id="GO:0071013">
    <property type="term" value="C:catalytic step 2 spliceosome"/>
    <property type="evidence" value="ECO:0007669"/>
    <property type="project" value="TreeGrafter"/>
</dbReference>
<evidence type="ECO:0000256" key="5">
    <source>
        <dbReference type="ARBA" id="ARBA00022806"/>
    </source>
</evidence>
<dbReference type="PANTHER" id="PTHR18934">
    <property type="entry name" value="ATP-DEPENDENT RNA HELICASE"/>
    <property type="match status" value="1"/>
</dbReference>
<dbReference type="PROSITE" id="PS00690">
    <property type="entry name" value="DEAH_ATP_HELICASE"/>
    <property type="match status" value="1"/>
</dbReference>
<dbReference type="InterPro" id="IPR014001">
    <property type="entry name" value="Helicase_ATP-bd"/>
</dbReference>
<feature type="region of interest" description="Disordered" evidence="8">
    <location>
        <begin position="709"/>
        <end position="741"/>
    </location>
</feature>
<dbReference type="InterPro" id="IPR027417">
    <property type="entry name" value="P-loop_NTPase"/>
</dbReference>
<evidence type="ECO:0000256" key="4">
    <source>
        <dbReference type="ARBA" id="ARBA00022801"/>
    </source>
</evidence>
<dbReference type="PROSITE" id="PS51194">
    <property type="entry name" value="HELICASE_CTER"/>
    <property type="match status" value="1"/>
</dbReference>
<dbReference type="AlphaFoldDB" id="A0A317XTU1"/>
<evidence type="ECO:0000313" key="12">
    <source>
        <dbReference type="Proteomes" id="UP000246740"/>
    </source>
</evidence>
<dbReference type="InterPro" id="IPR011709">
    <property type="entry name" value="DEAD-box_helicase_OB_fold"/>
</dbReference>
<dbReference type="SMART" id="SM00490">
    <property type="entry name" value="HELICc"/>
    <property type="match status" value="1"/>
</dbReference>
<sequence length="887" mass="95885">MASTSSKPGFWKPGSSRPGSSVDRVEAADETVLTSLAGSSSYNSATSKTRKSSSLASSSSSSLPVARSRNAILYHVETHQVTIIVAETGSGKTTQIPRYLYEAGWAPASSSSSSSFDDANHGALAGSCIAVTQPRRISAVSSATRVASELGTTLGQEVGYTVRFEDLSSPTATRIRYMTDGMLLRECMRDPLLTRYSVIMVDEAHERGANSDLLLGILAKIARQRPELRIIITSATIDAAAFRDFFSPNLVASHDSSGSSSSSAKDKHGKCREQTQQKDQVGILHIEGRVFPVQIAYLDAPCQDYLESAVSTVLEIDRLEPPGDILVFVTGRNEVDAVLQMLADSQLDYDASEMDYRSGTASFPREGEGRAGRGGGGGSDRHGDRSSNRLELLPLHAGISASEAAAVFAPPSRRMQRKVIIATNIAETGVTIDGVVYVVDTGLVKLRVHSAATTGEDSTGGGGSAGRSTLSLFPISRASARQRAGRAGRTAPGKCYRLYTEEYFATEMQETTRPELSRMDLLGPVLTLKALGVDNLVRFGWVPPSPSPLSLSVALAELYTLGAIDADSRLTTKGERMAELPPFDPRLAAVLLNCTSANSKAKTIPSKTQEENKCEHHILSIIAMLQVESPFFAPDSPATQLAQRQFAAQQGDLLTLLNVWLAWFAQPVAARPGWSRKNRISHNSLNRALSIRGQLSRFLQRFRMADSSASARATTEPPLQPAYDTKQDGWNTDKAADGDDSTPLDVAVRKLLLTGLYPNLARWSDVSMSYTLLDGTQAHPHPTSVFFNRRPQPQPQPQLQPQTSKTMSTLTSSAPAPPPQQPDCWVFFVSVEESLSASDSTPTQAEKSKQGRPKLYIRDLTVIDEIDWIKTAAPGYFDFSHSRARGP</sequence>
<dbReference type="PANTHER" id="PTHR18934:SF136">
    <property type="entry name" value="ATP-DEPENDENT RNA HELICASE DHX35-RELATED"/>
    <property type="match status" value="1"/>
</dbReference>
<dbReference type="InParanoid" id="A0A317XTU1"/>
<dbReference type="InterPro" id="IPR011545">
    <property type="entry name" value="DEAD/DEAH_box_helicase_dom"/>
</dbReference>
<dbReference type="Gene3D" id="1.20.120.1080">
    <property type="match status" value="1"/>
</dbReference>
<dbReference type="Proteomes" id="UP000246740">
    <property type="component" value="Unassembled WGS sequence"/>
</dbReference>
<feature type="compositionally biased region" description="Low complexity" evidence="8">
    <location>
        <begin position="44"/>
        <end position="61"/>
    </location>
</feature>
<dbReference type="InterPro" id="IPR048333">
    <property type="entry name" value="HA2_WH"/>
</dbReference>
<dbReference type="Pfam" id="PF00271">
    <property type="entry name" value="Helicase_C"/>
    <property type="match status" value="1"/>
</dbReference>
<dbReference type="Pfam" id="PF00270">
    <property type="entry name" value="DEAD"/>
    <property type="match status" value="1"/>
</dbReference>
<feature type="region of interest" description="Disordered" evidence="8">
    <location>
        <begin position="781"/>
        <end position="820"/>
    </location>
</feature>
<dbReference type="GO" id="GO:0005524">
    <property type="term" value="F:ATP binding"/>
    <property type="evidence" value="ECO:0007669"/>
    <property type="project" value="UniProtKB-KW"/>
</dbReference>
<dbReference type="GO" id="GO:0003724">
    <property type="term" value="F:RNA helicase activity"/>
    <property type="evidence" value="ECO:0007669"/>
    <property type="project" value="UniProtKB-EC"/>
</dbReference>
<evidence type="ECO:0000313" key="11">
    <source>
        <dbReference type="EMBL" id="PWZ01338.1"/>
    </source>
</evidence>
<evidence type="ECO:0000256" key="8">
    <source>
        <dbReference type="SAM" id="MobiDB-lite"/>
    </source>
</evidence>
<keyword evidence="6" id="KW-0067">ATP-binding</keyword>
<dbReference type="STRING" id="1882483.A0A317XTU1"/>
<dbReference type="OrthoDB" id="10253254at2759"/>
<feature type="region of interest" description="Disordered" evidence="8">
    <location>
        <begin position="255"/>
        <end position="277"/>
    </location>
</feature>
<evidence type="ECO:0000259" key="10">
    <source>
        <dbReference type="PROSITE" id="PS51194"/>
    </source>
</evidence>
<name>A0A317XTU1_9BASI</name>
<dbReference type="EC" id="3.6.4.13" evidence="2"/>
<keyword evidence="12" id="KW-1185">Reference proteome</keyword>
<dbReference type="Pfam" id="PF21010">
    <property type="entry name" value="HA2_C"/>
    <property type="match status" value="1"/>
</dbReference>
<dbReference type="InterPro" id="IPR007502">
    <property type="entry name" value="Helicase-assoc_dom"/>
</dbReference>
<feature type="region of interest" description="Disordered" evidence="8">
    <location>
        <begin position="357"/>
        <end position="386"/>
    </location>
</feature>
<dbReference type="GO" id="GO:0003723">
    <property type="term" value="F:RNA binding"/>
    <property type="evidence" value="ECO:0007669"/>
    <property type="project" value="TreeGrafter"/>
</dbReference>
<feature type="region of interest" description="Disordered" evidence="8">
    <location>
        <begin position="39"/>
        <end position="61"/>
    </location>
</feature>
<dbReference type="InterPro" id="IPR001650">
    <property type="entry name" value="Helicase_C-like"/>
</dbReference>
<dbReference type="PROSITE" id="PS51192">
    <property type="entry name" value="HELICASE_ATP_BIND_1"/>
    <property type="match status" value="1"/>
</dbReference>
<dbReference type="GO" id="GO:0016787">
    <property type="term" value="F:hydrolase activity"/>
    <property type="evidence" value="ECO:0007669"/>
    <property type="project" value="UniProtKB-KW"/>
</dbReference>
<evidence type="ECO:0000256" key="2">
    <source>
        <dbReference type="ARBA" id="ARBA00012552"/>
    </source>
</evidence>
<dbReference type="EMBL" id="KZ819190">
    <property type="protein sequence ID" value="PWZ01338.1"/>
    <property type="molecule type" value="Genomic_DNA"/>
</dbReference>
<accession>A0A317XTU1</accession>
<dbReference type="Pfam" id="PF07717">
    <property type="entry name" value="OB_NTP_bind"/>
    <property type="match status" value="1"/>
</dbReference>
<keyword evidence="5" id="KW-0347">Helicase</keyword>
<comment type="similarity">
    <text evidence="1">Belongs to the DEAD box helicase family. DEAH subfamily.</text>
</comment>
<evidence type="ECO:0000256" key="3">
    <source>
        <dbReference type="ARBA" id="ARBA00022741"/>
    </source>
</evidence>
<dbReference type="SMART" id="SM00847">
    <property type="entry name" value="HA2"/>
    <property type="match status" value="1"/>
</dbReference>
<keyword evidence="4 11" id="KW-0378">Hydrolase</keyword>
<dbReference type="InterPro" id="IPR002464">
    <property type="entry name" value="DNA/RNA_helicase_DEAH_CS"/>
</dbReference>
<keyword evidence="3" id="KW-0547">Nucleotide-binding</keyword>
<gene>
    <name evidence="11" type="ORF">BCV70DRAFT_198766</name>
</gene>
<dbReference type="FunFam" id="3.40.50.300:FF:000578">
    <property type="entry name" value="probable ATP-dependent RNA helicase DHX35"/>
    <property type="match status" value="1"/>
</dbReference>
<feature type="domain" description="Helicase ATP-binding" evidence="9">
    <location>
        <begin position="73"/>
        <end position="255"/>
    </location>
</feature>
<dbReference type="SMART" id="SM00487">
    <property type="entry name" value="DEXDc"/>
    <property type="match status" value="1"/>
</dbReference>
<evidence type="ECO:0000256" key="6">
    <source>
        <dbReference type="ARBA" id="ARBA00022840"/>
    </source>
</evidence>
<dbReference type="CDD" id="cd18791">
    <property type="entry name" value="SF2_C_RHA"/>
    <property type="match status" value="1"/>
</dbReference>
<evidence type="ECO:0000256" key="1">
    <source>
        <dbReference type="ARBA" id="ARBA00008792"/>
    </source>
</evidence>
<evidence type="ECO:0000256" key="7">
    <source>
        <dbReference type="ARBA" id="ARBA00047984"/>
    </source>
</evidence>
<feature type="region of interest" description="Disordered" evidence="8">
    <location>
        <begin position="1"/>
        <end position="27"/>
    </location>
</feature>
<feature type="domain" description="Helicase C-terminal" evidence="10">
    <location>
        <begin position="305"/>
        <end position="532"/>
    </location>
</feature>
<protein>
    <recommendedName>
        <fullName evidence="2">RNA helicase</fullName>
        <ecNumber evidence="2">3.6.4.13</ecNumber>
    </recommendedName>
</protein>